<comment type="caution">
    <text evidence="2">The sequence shown here is derived from an EMBL/GenBank/DDBJ whole genome shotgun (WGS) entry which is preliminary data.</text>
</comment>
<feature type="compositionally biased region" description="Polar residues" evidence="1">
    <location>
        <begin position="292"/>
        <end position="306"/>
    </location>
</feature>
<organism evidence="2 3">
    <name type="scientific">Paraburkholderia panacisoli</name>
    <dbReference type="NCBI Taxonomy" id="2603818"/>
    <lineage>
        <taxon>Bacteria</taxon>
        <taxon>Pseudomonadati</taxon>
        <taxon>Pseudomonadota</taxon>
        <taxon>Betaproteobacteria</taxon>
        <taxon>Burkholderiales</taxon>
        <taxon>Burkholderiaceae</taxon>
        <taxon>Paraburkholderia</taxon>
    </lineage>
</organism>
<protein>
    <submittedName>
        <fullName evidence="2">Uncharacterized protein</fullName>
    </submittedName>
</protein>
<evidence type="ECO:0000313" key="3">
    <source>
        <dbReference type="Proteomes" id="UP000325273"/>
    </source>
</evidence>
<feature type="region of interest" description="Disordered" evidence="1">
    <location>
        <begin position="211"/>
        <end position="241"/>
    </location>
</feature>
<evidence type="ECO:0000313" key="2">
    <source>
        <dbReference type="EMBL" id="KAA0997911.1"/>
    </source>
</evidence>
<dbReference type="Proteomes" id="UP000325273">
    <property type="component" value="Unassembled WGS sequence"/>
</dbReference>
<dbReference type="RefSeq" id="WP_149676350.1">
    <property type="nucleotide sequence ID" value="NZ_VTUZ01000069.1"/>
</dbReference>
<reference evidence="2 3" key="1">
    <citation type="submission" date="2019-08" db="EMBL/GenBank/DDBJ databases">
        <title>Paraburkholderia sp. DCY113.</title>
        <authorList>
            <person name="Kang J."/>
        </authorList>
    </citation>
    <scope>NUCLEOTIDE SEQUENCE [LARGE SCALE GENOMIC DNA]</scope>
    <source>
        <strain evidence="2 3">DCY113</strain>
    </source>
</reference>
<gene>
    <name evidence="2" type="ORF">FVF58_46885</name>
</gene>
<feature type="region of interest" description="Disordered" evidence="1">
    <location>
        <begin position="290"/>
        <end position="440"/>
    </location>
</feature>
<proteinExistence type="predicted"/>
<feature type="compositionally biased region" description="Polar residues" evidence="1">
    <location>
        <begin position="211"/>
        <end position="234"/>
    </location>
</feature>
<accession>A0A5B0G5P9</accession>
<sequence>MTSSTKNPVVRFRICTSGHIVATVRDAEGARNTMLLYDGANRLHVIAVAASGFEEIVLSRRVGRRGVTVERSELVGGKDGVRWIWTLNKPGLSREETWTLPAGGPGTWRQVDTRPGRVTTYRQTRPSEFEGRTTELDGAELYASTWTISPGNGWHGRYSGEKKSGEVSLAGTRYGRLAQWSGPLSRGLLNMMEAADGQGQQVMSFHINETSPTGVTTDANRTYNPNGGYSESGTRTGGGEPDTSYVSWTHAGVIGSTAEGNGDSVVTFEMGTETSPDGKTTTDTTVVVQKNLDGTSNSERTAVSSDGSKETSFGAVDADGNSTSASRVENSDGTVTTVIRTVDKDGNGQEQKTTVDKNGNVVTDETKEINGDAPNPDAQPAGDTQTANNDPQDPNSPQEPDQPDHPDSGGGGTAGLPPDDGGEESAPSRPGGVIAQSDPDGLDVFITAARTGATDDDEATPKQRVDRWLGLLTVAIAGDGSELDGMVNKGVLIDVPLSPPPADDGGWGDINDPRVLTGFVLNVASAMKGMAGARTLLQGV</sequence>
<feature type="compositionally biased region" description="Polar residues" evidence="1">
    <location>
        <begin position="320"/>
        <end position="339"/>
    </location>
</feature>
<feature type="compositionally biased region" description="Polar residues" evidence="1">
    <location>
        <begin position="348"/>
        <end position="363"/>
    </location>
</feature>
<dbReference type="AlphaFoldDB" id="A0A5B0G5P9"/>
<name>A0A5B0G5P9_9BURK</name>
<keyword evidence="3" id="KW-1185">Reference proteome</keyword>
<evidence type="ECO:0000256" key="1">
    <source>
        <dbReference type="SAM" id="MobiDB-lite"/>
    </source>
</evidence>
<dbReference type="EMBL" id="VTUZ01000069">
    <property type="protein sequence ID" value="KAA0997911.1"/>
    <property type="molecule type" value="Genomic_DNA"/>
</dbReference>
<feature type="compositionally biased region" description="Polar residues" evidence="1">
    <location>
        <begin position="382"/>
        <end position="399"/>
    </location>
</feature>